<organism evidence="2 3">
    <name type="scientific">Suillus placidus</name>
    <dbReference type="NCBI Taxonomy" id="48579"/>
    <lineage>
        <taxon>Eukaryota</taxon>
        <taxon>Fungi</taxon>
        <taxon>Dikarya</taxon>
        <taxon>Basidiomycota</taxon>
        <taxon>Agaricomycotina</taxon>
        <taxon>Agaricomycetes</taxon>
        <taxon>Agaricomycetidae</taxon>
        <taxon>Boletales</taxon>
        <taxon>Suillineae</taxon>
        <taxon>Suillaceae</taxon>
        <taxon>Suillus</taxon>
    </lineage>
</organism>
<evidence type="ECO:0000313" key="2">
    <source>
        <dbReference type="EMBL" id="KAG1776040.1"/>
    </source>
</evidence>
<dbReference type="EMBL" id="JABBWD010000029">
    <property type="protein sequence ID" value="KAG1776040.1"/>
    <property type="molecule type" value="Genomic_DNA"/>
</dbReference>
<dbReference type="OrthoDB" id="2576233at2759"/>
<dbReference type="AlphaFoldDB" id="A0A9P7D0U4"/>
<dbReference type="InterPro" id="IPR041078">
    <property type="entry name" value="Plavaka"/>
</dbReference>
<comment type="caution">
    <text evidence="2">The sequence shown here is derived from an EMBL/GenBank/DDBJ whole genome shotgun (WGS) entry which is preliminary data.</text>
</comment>
<evidence type="ECO:0000313" key="3">
    <source>
        <dbReference type="Proteomes" id="UP000714275"/>
    </source>
</evidence>
<feature type="region of interest" description="Disordered" evidence="1">
    <location>
        <begin position="1"/>
        <end position="34"/>
    </location>
</feature>
<proteinExistence type="predicted"/>
<protein>
    <submittedName>
        <fullName evidence="2">Uncharacterized protein</fullName>
    </submittedName>
</protein>
<evidence type="ECO:0000256" key="1">
    <source>
        <dbReference type="SAM" id="MobiDB-lite"/>
    </source>
</evidence>
<keyword evidence="3" id="KW-1185">Reference proteome</keyword>
<feature type="compositionally biased region" description="Acidic residues" evidence="1">
    <location>
        <begin position="23"/>
        <end position="34"/>
    </location>
</feature>
<dbReference type="Pfam" id="PF18759">
    <property type="entry name" value="Plavaka"/>
    <property type="match status" value="1"/>
</dbReference>
<gene>
    <name evidence="2" type="ORF">EV702DRAFT_1180088</name>
</gene>
<name>A0A9P7D0U4_9AGAM</name>
<reference evidence="2" key="1">
    <citation type="journal article" date="2020" name="New Phytol.">
        <title>Comparative genomics reveals dynamic genome evolution in host specialist ectomycorrhizal fungi.</title>
        <authorList>
            <person name="Lofgren L.A."/>
            <person name="Nguyen N.H."/>
            <person name="Vilgalys R."/>
            <person name="Ruytinx J."/>
            <person name="Liao H.L."/>
            <person name="Branco S."/>
            <person name="Kuo A."/>
            <person name="LaButti K."/>
            <person name="Lipzen A."/>
            <person name="Andreopoulos W."/>
            <person name="Pangilinan J."/>
            <person name="Riley R."/>
            <person name="Hundley H."/>
            <person name="Na H."/>
            <person name="Barry K."/>
            <person name="Grigoriev I.V."/>
            <person name="Stajich J.E."/>
            <person name="Kennedy P.G."/>
        </authorList>
    </citation>
    <scope>NUCLEOTIDE SEQUENCE</scope>
    <source>
        <strain evidence="2">DOB743</strain>
    </source>
</reference>
<sequence>MSTRTTPDSDVISDPRPFGGDYFGDDYGEEDFPFVNDEEPVHVDVHHDASVAEEDENVPESDNEDIEGIGVGMDWEPLRDTAGHKESLPSDSPPVTIEYFGGEAGAPLDNMPQLKRSEYTNYSAAVEGSAENPWAPFEFSDGLGSLGSTAFTDLLAIEGVHEALGLSYKNSVELNKIIDTKIPSRRPAFTHHEACVAGEMYDLFSRDILECHAQYLSFTPERHYTDAGKTQRLYHDMCTGEWWWATQGCEVLEQSKPGATIIPIIISSDKTQITLFRNKTAYPVYLTIVNLPKCIRCKPSRRGQILLAYLPTTRLTQIANKASRRRTLANLFHACMSRIVEPLKLAGVDGIVMMSGDSITRRCRPIFAAFIGDYPEQCIVTGTMNGDCPICTCPRNELGEHPSQHELRDLDAILDALELLGSPQYTQACNGVRIKPLQHPFWEDLPYLNIFQSITPDILHQLYQGIMKHMISWVTEIVGAAEIDARVRRLPPNHSMHTFQKGITTLSRVSGTEHKQMSRFLLSLVIDVRLPGNASPARLVRATRSLLDFLYLAQFPVHSDSSIDALETALDEFHANKGVFEDLGIRSNFNIPKLHFLQHYAELIKLFGTTDNFNTEATERLHIDFAKDAYAATNHKDEFWQMTKWLERKEKVLQHANFVVWRHNLSTTDTTNIIAVSPAEHWQPPDLACLFRIKMTRHPSRKSVPFREITSLSSHGATHFIPALARFIVQYNHPGLSFQQIEDRAVNIHLPCDSVPVFHRIKFWNDEIHATETLDSIHAQPAVKNSKGRVVKAAHFDTCLIQVRAVFTVPQTVLKRYFDPQNPPPQHLAYVEWFSAFSALPDPQSGLYKVRRVVRDGERQVSIVPVSLICRSAHLLPKWGGAVPAEWTSLDVLDACPSFLLNVFKDMYTYFNVG</sequence>
<accession>A0A9P7D0U4</accession>
<dbReference type="Proteomes" id="UP000714275">
    <property type="component" value="Unassembled WGS sequence"/>
</dbReference>